<proteinExistence type="inferred from homology"/>
<feature type="domain" description="Alpha-macroglobulin-like TED" evidence="8">
    <location>
        <begin position="14"/>
        <end position="315"/>
    </location>
</feature>
<dbReference type="InterPro" id="IPR008930">
    <property type="entry name" value="Terpenoid_cyclase/PrenylTrfase"/>
</dbReference>
<dbReference type="Gene3D" id="2.60.40.690">
    <property type="entry name" value="Alpha-macroglobulin, receptor-binding domain"/>
    <property type="match status" value="1"/>
</dbReference>
<dbReference type="InterPro" id="IPR036595">
    <property type="entry name" value="A-macroglobulin_rcpt-bd_sf"/>
</dbReference>
<dbReference type="SUPFAM" id="SSF48239">
    <property type="entry name" value="Terpenoid cyclases/Protein prenyltransferases"/>
    <property type="match status" value="1"/>
</dbReference>
<sequence>PKNMIEGSGKVALSVIGDILGCALRNLDRLLQMPYGFGEQNIAVLSPNIYILQYLENTEQLTSAIRERATGFLKSGYQKQLNYENLDGSYSTFKKGEGNTWLTTFVLRTFGKAQRYIFIDPQKIQNSKQWLIRHQKPYGLYESRGKLFNNRMKGGVSDGVTITAYITASLLELNTSVMVSTVYVVKNKLKGLSYLKRFVGDNRNTYTTALLAYTFSLAKDKATRDYLLKKLMGIGISEGSRLHWSQSASADDSDSLAVEISSYVLLAALTADSLTTADLGFANRIVSWLVKQQNAYGGFSSTQDTVVALQALSLYATKVFSSDGSSTVTVQSAADTHHFDVNQDNKLLYQEKQLQNVPAKYSIEAKGSACVSVQVCDCDNITIKSVQKDMLFRQTLRIKQIFSVKNLKPAVVKVYDYYQTSKFKLLSTYLYTFKSY</sequence>
<dbReference type="OMA" id="RPCCDNP"/>
<dbReference type="Ensembl" id="ENSSGRT00000013762.1">
    <property type="protein sequence ID" value="ENSSGRP00000012709.1"/>
    <property type="gene ID" value="ENSSGRG00000008151.1"/>
</dbReference>
<evidence type="ECO:0000259" key="8">
    <source>
        <dbReference type="Pfam" id="PF07678"/>
    </source>
</evidence>
<dbReference type="InParanoid" id="A0A672KM14"/>
<evidence type="ECO:0000256" key="1">
    <source>
        <dbReference type="ARBA" id="ARBA00010952"/>
    </source>
</evidence>
<keyword evidence="3" id="KW-0732">Signal</keyword>
<protein>
    <recommendedName>
        <fullName evidence="11">Alpha-macroglobulin receptor-binding domain-containing protein</fullName>
    </recommendedName>
</protein>
<dbReference type="FunFam" id="1.50.10.20:FF:000001">
    <property type="entry name" value="CD109 isoform 1"/>
    <property type="match status" value="1"/>
</dbReference>
<reference evidence="9" key="1">
    <citation type="submission" date="2025-08" db="UniProtKB">
        <authorList>
            <consortium name="Ensembl"/>
        </authorList>
    </citation>
    <scope>IDENTIFICATION</scope>
</reference>
<dbReference type="GO" id="GO:0004867">
    <property type="term" value="F:serine-type endopeptidase inhibitor activity"/>
    <property type="evidence" value="ECO:0007669"/>
    <property type="project" value="UniProtKB-KW"/>
</dbReference>
<evidence type="ECO:0000256" key="4">
    <source>
        <dbReference type="ARBA" id="ARBA00022900"/>
    </source>
</evidence>
<dbReference type="Gene3D" id="2.60.120.1540">
    <property type="match status" value="1"/>
</dbReference>
<evidence type="ECO:0000256" key="5">
    <source>
        <dbReference type="ARBA" id="ARBA00023157"/>
    </source>
</evidence>
<dbReference type="CDD" id="cd02897">
    <property type="entry name" value="A2M_2"/>
    <property type="match status" value="1"/>
</dbReference>
<dbReference type="Pfam" id="PF07678">
    <property type="entry name" value="TED_complement"/>
    <property type="match status" value="1"/>
</dbReference>
<keyword evidence="4" id="KW-0722">Serine protease inhibitor</keyword>
<name>A0A672KM14_SINGR</name>
<dbReference type="PANTHER" id="PTHR11412">
    <property type="entry name" value="MACROGLOBULIN / COMPLEMENT"/>
    <property type="match status" value="1"/>
</dbReference>
<evidence type="ECO:0000313" key="10">
    <source>
        <dbReference type="Proteomes" id="UP000472262"/>
    </source>
</evidence>
<dbReference type="PANTHER" id="PTHR11412:SF150">
    <property type="entry name" value="ALPHA-2-MACROGLOBULIN-RELATED"/>
    <property type="match status" value="1"/>
</dbReference>
<evidence type="ECO:0000256" key="6">
    <source>
        <dbReference type="ARBA" id="ARBA00023180"/>
    </source>
</evidence>
<dbReference type="GO" id="GO:0005615">
    <property type="term" value="C:extracellular space"/>
    <property type="evidence" value="ECO:0007669"/>
    <property type="project" value="InterPro"/>
</dbReference>
<dbReference type="Proteomes" id="UP000472262">
    <property type="component" value="Unassembled WGS sequence"/>
</dbReference>
<dbReference type="AlphaFoldDB" id="A0A672KM14"/>
<evidence type="ECO:0008006" key="11">
    <source>
        <dbReference type="Google" id="ProtNLM"/>
    </source>
</evidence>
<dbReference type="SMART" id="SM01419">
    <property type="entry name" value="Thiol-ester_cl"/>
    <property type="match status" value="1"/>
</dbReference>
<dbReference type="InterPro" id="IPR041813">
    <property type="entry name" value="A2M_TED"/>
</dbReference>
<dbReference type="Pfam" id="PF07677">
    <property type="entry name" value="A2M_recep"/>
    <property type="match status" value="1"/>
</dbReference>
<keyword evidence="10" id="KW-1185">Reference proteome</keyword>
<accession>A0A672KM14</accession>
<dbReference type="InterPro" id="IPR050473">
    <property type="entry name" value="A2M/Complement_sys"/>
</dbReference>
<evidence type="ECO:0000256" key="2">
    <source>
        <dbReference type="ARBA" id="ARBA00022690"/>
    </source>
</evidence>
<dbReference type="InterPro" id="IPR047565">
    <property type="entry name" value="Alpha-macroglob_thiol-ester_cl"/>
</dbReference>
<dbReference type="InterPro" id="IPR009048">
    <property type="entry name" value="A-macroglobulin_rcpt-bd"/>
</dbReference>
<keyword evidence="6" id="KW-0325">Glycoprotein</keyword>
<reference evidence="9" key="2">
    <citation type="submission" date="2025-09" db="UniProtKB">
        <authorList>
            <consortium name="Ensembl"/>
        </authorList>
    </citation>
    <scope>IDENTIFICATION</scope>
</reference>
<evidence type="ECO:0000256" key="3">
    <source>
        <dbReference type="ARBA" id="ARBA00022729"/>
    </source>
</evidence>
<feature type="domain" description="Alpha-macroglobulin receptor-binding" evidence="7">
    <location>
        <begin position="383"/>
        <end position="423"/>
    </location>
</feature>
<organism evidence="9 10">
    <name type="scientific">Sinocyclocheilus grahami</name>
    <name type="common">Dianchi golden-line fish</name>
    <name type="synonym">Barbus grahami</name>
    <dbReference type="NCBI Taxonomy" id="75366"/>
    <lineage>
        <taxon>Eukaryota</taxon>
        <taxon>Metazoa</taxon>
        <taxon>Chordata</taxon>
        <taxon>Craniata</taxon>
        <taxon>Vertebrata</taxon>
        <taxon>Euteleostomi</taxon>
        <taxon>Actinopterygii</taxon>
        <taxon>Neopterygii</taxon>
        <taxon>Teleostei</taxon>
        <taxon>Ostariophysi</taxon>
        <taxon>Cypriniformes</taxon>
        <taxon>Cyprinidae</taxon>
        <taxon>Cyprininae</taxon>
        <taxon>Sinocyclocheilus</taxon>
    </lineage>
</organism>
<dbReference type="InterPro" id="IPR011626">
    <property type="entry name" value="Alpha-macroglobulin_TED"/>
</dbReference>
<keyword evidence="5" id="KW-1015">Disulfide bond</keyword>
<dbReference type="SUPFAM" id="SSF49410">
    <property type="entry name" value="Alpha-macroglobulin receptor domain"/>
    <property type="match status" value="1"/>
</dbReference>
<dbReference type="Gene3D" id="1.50.10.20">
    <property type="match status" value="1"/>
</dbReference>
<evidence type="ECO:0000259" key="7">
    <source>
        <dbReference type="Pfam" id="PF07677"/>
    </source>
</evidence>
<evidence type="ECO:0000313" key="9">
    <source>
        <dbReference type="Ensembl" id="ENSSGRP00000012709.1"/>
    </source>
</evidence>
<keyword evidence="2" id="KW-0646">Protease inhibitor</keyword>
<comment type="similarity">
    <text evidence="1">Belongs to the protease inhibitor I39 (alpha-2-macroglobulin) family.</text>
</comment>